<dbReference type="GO" id="GO:0015833">
    <property type="term" value="P:peptide transport"/>
    <property type="evidence" value="ECO:0007669"/>
    <property type="project" value="TreeGrafter"/>
</dbReference>
<comment type="caution">
    <text evidence="7">The sequence shown here is derived from an EMBL/GenBank/DDBJ whole genome shotgun (WGS) entry which is preliminary data.</text>
</comment>
<gene>
    <name evidence="7" type="ORF">CJP74_02610</name>
</gene>
<dbReference type="AlphaFoldDB" id="A0A3A1Y781"/>
<evidence type="ECO:0000256" key="5">
    <source>
        <dbReference type="SAM" id="SignalP"/>
    </source>
</evidence>
<dbReference type="Gene3D" id="3.90.76.10">
    <property type="entry name" value="Dipeptide-binding Protein, Domain 1"/>
    <property type="match status" value="1"/>
</dbReference>
<dbReference type="FunFam" id="3.90.76.10:FF:000001">
    <property type="entry name" value="Oligopeptide ABC transporter substrate-binding protein"/>
    <property type="match status" value="1"/>
</dbReference>
<accession>A0A3A1Y781</accession>
<feature type="domain" description="Solute-binding protein family 5" evidence="6">
    <location>
        <begin position="78"/>
        <end position="457"/>
    </location>
</feature>
<dbReference type="PIRSF" id="PIRSF002741">
    <property type="entry name" value="MppA"/>
    <property type="match status" value="1"/>
</dbReference>
<proteinExistence type="inferred from homology"/>
<name>A0A3A1Y781_9GAMM</name>
<dbReference type="Gene3D" id="3.40.190.10">
    <property type="entry name" value="Periplasmic binding protein-like II"/>
    <property type="match status" value="1"/>
</dbReference>
<dbReference type="GO" id="GO:0030288">
    <property type="term" value="C:outer membrane-bounded periplasmic space"/>
    <property type="evidence" value="ECO:0007669"/>
    <property type="project" value="TreeGrafter"/>
</dbReference>
<dbReference type="InterPro" id="IPR039424">
    <property type="entry name" value="SBP_5"/>
</dbReference>
<dbReference type="OrthoDB" id="9801912at2"/>
<evidence type="ECO:0000259" key="6">
    <source>
        <dbReference type="Pfam" id="PF00496"/>
    </source>
</evidence>
<protein>
    <recommendedName>
        <fullName evidence="6">Solute-binding protein family 5 domain-containing protein</fullName>
    </recommendedName>
</protein>
<keyword evidence="3" id="KW-0813">Transport</keyword>
<dbReference type="EMBL" id="NRJH01000020">
    <property type="protein sequence ID" value="RIY33166.1"/>
    <property type="molecule type" value="Genomic_DNA"/>
</dbReference>
<dbReference type="GO" id="GO:0043190">
    <property type="term" value="C:ATP-binding cassette (ABC) transporter complex"/>
    <property type="evidence" value="ECO:0007669"/>
    <property type="project" value="InterPro"/>
</dbReference>
<comment type="similarity">
    <text evidence="2">Belongs to the bacterial solute-binding protein 5 family.</text>
</comment>
<evidence type="ECO:0000256" key="1">
    <source>
        <dbReference type="ARBA" id="ARBA00004196"/>
    </source>
</evidence>
<dbReference type="InterPro" id="IPR030678">
    <property type="entry name" value="Peptide/Ni-bd"/>
</dbReference>
<evidence type="ECO:0000256" key="2">
    <source>
        <dbReference type="ARBA" id="ARBA00005695"/>
    </source>
</evidence>
<dbReference type="GO" id="GO:1904680">
    <property type="term" value="F:peptide transmembrane transporter activity"/>
    <property type="evidence" value="ECO:0007669"/>
    <property type="project" value="TreeGrafter"/>
</dbReference>
<dbReference type="InterPro" id="IPR000914">
    <property type="entry name" value="SBP_5_dom"/>
</dbReference>
<reference evidence="7 8" key="1">
    <citation type="submission" date="2017-08" db="EMBL/GenBank/DDBJ databases">
        <title>Reclassification of Bisgaard taxon 37 and 44.</title>
        <authorList>
            <person name="Christensen H."/>
        </authorList>
    </citation>
    <scope>NUCLEOTIDE SEQUENCE [LARGE SCALE GENOMIC DNA]</scope>
    <source>
        <strain evidence="7 8">B96_4</strain>
    </source>
</reference>
<sequence>MFKAIRTFTLTTVALATLGLAQAVNIPDGVVLAPKQSLTFNLASYPNTLDPTFMYYGIEFQTGRPVFDTLVRLDNTGKYIPAAATSWQQSEDGLTWIFHLRQGATWQDGKPVTADDFVYSWQRLTDPKTGAHYGDYLAVANLVNAREINEGKLDPSTLGVRAVDDYTLEIKLTQPTAWLPEILGWLNTAPVRKDLIEKYGEQWTAPGNIVGNGPYKITSAAVNDHMTFAKWDGYWDAKNIVITDVHHEFVNNPTMAYYRYLEGAIMVANIPNQFREKMRQERPQEITSVNTLNTSWLTVNPKFVPDVRVRQALSLLTNRKVMTNIIGSNTPTTTLVPTRIRDGEQVQQAAYFNQEQAQNNAQAIALLEQAGYSASNPLKLTYLTSNNPENVKVFVALQGMWKQNSNNIVQINQEALEPKVWQQRYRSGDFQILMASWSADFDQASSFFNLFISGSPFNQGMYANPEYDRLVGLANRDLDATKRAEYYAQANSIIQRDLPVIPLWHVQNQILKSRALGGYYTDNFIRYYRDMYVIDTVASRQQ</sequence>
<dbReference type="SUPFAM" id="SSF53850">
    <property type="entry name" value="Periplasmic binding protein-like II"/>
    <property type="match status" value="1"/>
</dbReference>
<evidence type="ECO:0000313" key="7">
    <source>
        <dbReference type="EMBL" id="RIY33166.1"/>
    </source>
</evidence>
<keyword evidence="4 5" id="KW-0732">Signal</keyword>
<dbReference type="Gene3D" id="3.10.105.10">
    <property type="entry name" value="Dipeptide-binding Protein, Domain 3"/>
    <property type="match status" value="1"/>
</dbReference>
<dbReference type="PANTHER" id="PTHR30290">
    <property type="entry name" value="PERIPLASMIC BINDING COMPONENT OF ABC TRANSPORTER"/>
    <property type="match status" value="1"/>
</dbReference>
<dbReference type="RefSeq" id="WP_119496726.1">
    <property type="nucleotide sequence ID" value="NZ_NRJH01000020.1"/>
</dbReference>
<evidence type="ECO:0000256" key="4">
    <source>
        <dbReference type="ARBA" id="ARBA00022729"/>
    </source>
</evidence>
<feature type="chain" id="PRO_5017199380" description="Solute-binding protein family 5 domain-containing protein" evidence="5">
    <location>
        <begin position="24"/>
        <end position="542"/>
    </location>
</feature>
<organism evidence="7 8">
    <name type="scientific">Psittacicella melopsittaci</name>
    <dbReference type="NCBI Taxonomy" id="2028576"/>
    <lineage>
        <taxon>Bacteria</taxon>
        <taxon>Pseudomonadati</taxon>
        <taxon>Pseudomonadota</taxon>
        <taxon>Gammaproteobacteria</taxon>
        <taxon>Pasteurellales</taxon>
        <taxon>Psittacicellaceae</taxon>
        <taxon>Psittacicella</taxon>
    </lineage>
</organism>
<comment type="subcellular location">
    <subcellularLocation>
        <location evidence="1">Cell envelope</location>
    </subcellularLocation>
</comment>
<evidence type="ECO:0000313" key="8">
    <source>
        <dbReference type="Proteomes" id="UP000266258"/>
    </source>
</evidence>
<keyword evidence="8" id="KW-1185">Reference proteome</keyword>
<evidence type="ECO:0000256" key="3">
    <source>
        <dbReference type="ARBA" id="ARBA00022448"/>
    </source>
</evidence>
<dbReference type="Pfam" id="PF00496">
    <property type="entry name" value="SBP_bac_5"/>
    <property type="match status" value="1"/>
</dbReference>
<dbReference type="CDD" id="cd08504">
    <property type="entry name" value="PBP2_OppA"/>
    <property type="match status" value="1"/>
</dbReference>
<feature type="signal peptide" evidence="5">
    <location>
        <begin position="1"/>
        <end position="23"/>
    </location>
</feature>
<dbReference type="Proteomes" id="UP000266258">
    <property type="component" value="Unassembled WGS sequence"/>
</dbReference>
<dbReference type="PANTHER" id="PTHR30290:SF10">
    <property type="entry name" value="PERIPLASMIC OLIGOPEPTIDE-BINDING PROTEIN-RELATED"/>
    <property type="match status" value="1"/>
</dbReference>